<dbReference type="STRING" id="1365950.SAMN05428963_103163"/>
<dbReference type="GO" id="GO:0044781">
    <property type="term" value="P:bacterial-type flagellum organization"/>
    <property type="evidence" value="ECO:0007669"/>
    <property type="project" value="InterPro"/>
</dbReference>
<evidence type="ECO:0000313" key="1">
    <source>
        <dbReference type="EMBL" id="SJZ82123.1"/>
    </source>
</evidence>
<protein>
    <submittedName>
        <fullName evidence="1">Flagellar protein FlaF</fullName>
    </submittedName>
</protein>
<dbReference type="Proteomes" id="UP000190135">
    <property type="component" value="Unassembled WGS sequence"/>
</dbReference>
<keyword evidence="1" id="KW-0282">Flagellum</keyword>
<name>A0A1T4NS99_9HYPH</name>
<dbReference type="InterPro" id="IPR010845">
    <property type="entry name" value="FlaF"/>
</dbReference>
<sequence>MYQFSYAEVAQDVCVDARERERQALDRSVELLRRAERNGPRSRDAVEALYVTRNLWAVLIEDLARPENDLPKQLKGDLISIGLWILRQAEAIRLGQSQNFKGLIEISETIRDGLN</sequence>
<keyword evidence="2" id="KW-1185">Reference proteome</keyword>
<dbReference type="AlphaFoldDB" id="A0A1T4NS99"/>
<accession>A0A1T4NS99</accession>
<organism evidence="1 2">
    <name type="scientific">Consotaella salsifontis</name>
    <dbReference type="NCBI Taxonomy" id="1365950"/>
    <lineage>
        <taxon>Bacteria</taxon>
        <taxon>Pseudomonadati</taxon>
        <taxon>Pseudomonadota</taxon>
        <taxon>Alphaproteobacteria</taxon>
        <taxon>Hyphomicrobiales</taxon>
        <taxon>Aurantimonadaceae</taxon>
        <taxon>Consotaella</taxon>
    </lineage>
</organism>
<keyword evidence="1" id="KW-0969">Cilium</keyword>
<dbReference type="RefSeq" id="WP_078707275.1">
    <property type="nucleotide sequence ID" value="NZ_FUXL01000003.1"/>
</dbReference>
<keyword evidence="1" id="KW-0966">Cell projection</keyword>
<dbReference type="NCBIfam" id="NF009434">
    <property type="entry name" value="PRK12793.1"/>
    <property type="match status" value="1"/>
</dbReference>
<gene>
    <name evidence="1" type="ORF">SAMN05428963_103163</name>
</gene>
<proteinExistence type="predicted"/>
<dbReference type="EMBL" id="FUXL01000003">
    <property type="protein sequence ID" value="SJZ82123.1"/>
    <property type="molecule type" value="Genomic_DNA"/>
</dbReference>
<dbReference type="OrthoDB" id="9808944at2"/>
<evidence type="ECO:0000313" key="2">
    <source>
        <dbReference type="Proteomes" id="UP000190135"/>
    </source>
</evidence>
<dbReference type="Pfam" id="PF07309">
    <property type="entry name" value="FlaF"/>
    <property type="match status" value="1"/>
</dbReference>
<reference evidence="1 2" key="1">
    <citation type="submission" date="2017-02" db="EMBL/GenBank/DDBJ databases">
        <authorList>
            <person name="Peterson S.W."/>
        </authorList>
    </citation>
    <scope>NUCLEOTIDE SEQUENCE [LARGE SCALE GENOMIC DNA]</scope>
    <source>
        <strain evidence="1 2">USBA 369</strain>
    </source>
</reference>